<dbReference type="InterPro" id="IPR045687">
    <property type="entry name" value="PIGG/GPI7_C"/>
</dbReference>
<feature type="transmembrane region" description="Helical" evidence="2">
    <location>
        <begin position="1108"/>
        <end position="1127"/>
    </location>
</feature>
<dbReference type="PANTHER" id="PTHR23071">
    <property type="entry name" value="PHOSPHATIDYLINOSITOL GLYCAN"/>
    <property type="match status" value="1"/>
</dbReference>
<evidence type="ECO:0000256" key="1">
    <source>
        <dbReference type="SAM" id="MobiDB-lite"/>
    </source>
</evidence>
<feature type="transmembrane region" description="Helical" evidence="2">
    <location>
        <begin position="1926"/>
        <end position="1956"/>
    </location>
</feature>
<feature type="region of interest" description="Disordered" evidence="1">
    <location>
        <begin position="164"/>
        <end position="205"/>
    </location>
</feature>
<feature type="compositionally biased region" description="Low complexity" evidence="1">
    <location>
        <begin position="838"/>
        <end position="863"/>
    </location>
</feature>
<feature type="region of interest" description="Disordered" evidence="1">
    <location>
        <begin position="519"/>
        <end position="670"/>
    </location>
</feature>
<dbReference type="KEGG" id="bbes:BESB_061770"/>
<feature type="compositionally biased region" description="Polar residues" evidence="1">
    <location>
        <begin position="97"/>
        <end position="109"/>
    </location>
</feature>
<feature type="compositionally biased region" description="Low complexity" evidence="1">
    <location>
        <begin position="196"/>
        <end position="205"/>
    </location>
</feature>
<feature type="transmembrane region" description="Helical" evidence="2">
    <location>
        <begin position="20"/>
        <end position="41"/>
    </location>
</feature>
<feature type="transmembrane region" description="Helical" evidence="2">
    <location>
        <begin position="1746"/>
        <end position="1779"/>
    </location>
</feature>
<evidence type="ECO:0000256" key="2">
    <source>
        <dbReference type="SAM" id="Phobius"/>
    </source>
</evidence>
<keyword evidence="5" id="KW-1185">Reference proteome</keyword>
<evidence type="ECO:0000313" key="4">
    <source>
        <dbReference type="EMBL" id="PFH35290.1"/>
    </source>
</evidence>
<dbReference type="GO" id="GO:0051377">
    <property type="term" value="F:mannose-ethanolamine phosphotransferase activity"/>
    <property type="evidence" value="ECO:0007669"/>
    <property type="project" value="TreeGrafter"/>
</dbReference>
<feature type="region of interest" description="Disordered" evidence="1">
    <location>
        <begin position="1187"/>
        <end position="1221"/>
    </location>
</feature>
<feature type="transmembrane region" description="Helical" evidence="2">
    <location>
        <begin position="2074"/>
        <end position="2097"/>
    </location>
</feature>
<feature type="transmembrane region" description="Helical" evidence="2">
    <location>
        <begin position="1702"/>
        <end position="1726"/>
    </location>
</feature>
<feature type="compositionally biased region" description="Low complexity" evidence="1">
    <location>
        <begin position="110"/>
        <end position="129"/>
    </location>
</feature>
<dbReference type="InterPro" id="IPR017850">
    <property type="entry name" value="Alkaline_phosphatase_core_sf"/>
</dbReference>
<dbReference type="Gene3D" id="3.40.720.10">
    <property type="entry name" value="Alkaline Phosphatase, subunit A"/>
    <property type="match status" value="1"/>
</dbReference>
<dbReference type="GO" id="GO:0006506">
    <property type="term" value="P:GPI anchor biosynthetic process"/>
    <property type="evidence" value="ECO:0007669"/>
    <property type="project" value="InterPro"/>
</dbReference>
<feature type="transmembrane region" description="Helical" evidence="2">
    <location>
        <begin position="2032"/>
        <end position="2054"/>
    </location>
</feature>
<feature type="domain" description="GPI ethanolamine phosphate transferase 2 C-terminal" evidence="3">
    <location>
        <begin position="2037"/>
        <end position="2091"/>
    </location>
</feature>
<protein>
    <recommendedName>
        <fullName evidence="3">GPI ethanolamine phosphate transferase 2 C-terminal domain-containing protein</fullName>
    </recommendedName>
</protein>
<feature type="compositionally biased region" description="Pro residues" evidence="1">
    <location>
        <begin position="825"/>
        <end position="837"/>
    </location>
</feature>
<feature type="compositionally biased region" description="Basic and acidic residues" evidence="1">
    <location>
        <begin position="75"/>
        <end position="96"/>
    </location>
</feature>
<gene>
    <name evidence="4" type="ORF">BESB_061770</name>
</gene>
<dbReference type="Proteomes" id="UP000224006">
    <property type="component" value="Chromosome V"/>
</dbReference>
<keyword evidence="2" id="KW-0472">Membrane</keyword>
<dbReference type="OrthoDB" id="332309at2759"/>
<feature type="region of interest" description="Disordered" evidence="1">
    <location>
        <begin position="73"/>
        <end position="129"/>
    </location>
</feature>
<proteinExistence type="predicted"/>
<evidence type="ECO:0000313" key="5">
    <source>
        <dbReference type="Proteomes" id="UP000224006"/>
    </source>
</evidence>
<feature type="transmembrane region" description="Helical" evidence="2">
    <location>
        <begin position="1290"/>
        <end position="1313"/>
    </location>
</feature>
<comment type="caution">
    <text evidence="4">The sequence shown here is derived from an EMBL/GenBank/DDBJ whole genome shotgun (WGS) entry which is preliminary data.</text>
</comment>
<evidence type="ECO:0000259" key="3">
    <source>
        <dbReference type="Pfam" id="PF19316"/>
    </source>
</evidence>
<keyword evidence="2" id="KW-1133">Transmembrane helix</keyword>
<feature type="compositionally biased region" description="Low complexity" evidence="1">
    <location>
        <begin position="519"/>
        <end position="667"/>
    </location>
</feature>
<feature type="region of interest" description="Disordered" evidence="1">
    <location>
        <begin position="1328"/>
        <end position="1356"/>
    </location>
</feature>
<dbReference type="STRING" id="94643.A0A2A9MIQ7"/>
<dbReference type="EMBL" id="NWUJ01000005">
    <property type="protein sequence ID" value="PFH35290.1"/>
    <property type="molecule type" value="Genomic_DNA"/>
</dbReference>
<feature type="region of interest" description="Disordered" evidence="1">
    <location>
        <begin position="1007"/>
        <end position="1059"/>
    </location>
</feature>
<dbReference type="GO" id="GO:0005789">
    <property type="term" value="C:endoplasmic reticulum membrane"/>
    <property type="evidence" value="ECO:0007669"/>
    <property type="project" value="TreeGrafter"/>
</dbReference>
<keyword evidence="2" id="KW-0812">Transmembrane</keyword>
<dbReference type="InterPro" id="IPR039524">
    <property type="entry name" value="PIGO/GPI13"/>
</dbReference>
<feature type="transmembrane region" description="Helical" evidence="2">
    <location>
        <begin position="473"/>
        <end position="493"/>
    </location>
</feature>
<feature type="region of interest" description="Disordered" evidence="1">
    <location>
        <begin position="819"/>
        <end position="863"/>
    </location>
</feature>
<sequence>MAAIPQFSRYPSPPALPALWLPLLLLCGVGALLSGATFFFLKGFFLSRIQLEQFSSPEVLPFPPLFAHLHPAHAPAERPDAERASWETPRQEEENPQRTPNAHTPSRNASSSSSSLSSSSSSSPGSASSGSSGWVSVYPYEHLVLLLVDALRFDFAFWDPGKKPPTLPPRLEASPRFSLSPANPDLHTKGAQHGPSSSSASSFSSLAEPQSSSSAAWAVPRDLRFFSRFFGESSLPAGVGGEDGKNAEGVEAAEGAEAAEAPAHHNNMEALHFLLSHDRKLDSRSPFSSRLFVFEADAPTATTQRLKALASGTLPTFFEVCVGPKVFRKAQRAPSSRAGIACILRASTRREHTFDLSASALGSPFRETQKNSAVSIEVRESFASSRVTEDNLLLQLRNQRRASVALGDDTWESLFGHLLTETRCFPSFDIHDIHTVDDGVLRHLGTYLPVHHTLGRPAQALKSANTEKRRRRLHLFLLPLHLPLLPFLLPLLLRPLLRLLLRPLLRLLLRPLLRLLLASSSSSSPPSSSSSSPPSSSSSSPPSSSSSSPPSSSSSSPPSSSSSSPPSSSSSSPPSSSSSSPPSSSSSSPPSSSSSSPPSSSSSSPPSSSSSSPPSSSSSSPPSSSSSSPPSSSSSSPPSSSSSSPPSSSSSSPPSSSSSSPPSSSSSALSSARSPWSFVAAHFLGVDHVGHKAEVRSPLMSAKLRQMDRVLLNVSAHLLQAQRAAAAASSERGGGADAESTVSSSQSLSAADRTLVMMIGDHGMTDDGAHGGPLSEEVDAALFAFSLLPFSFSSADVESLLGASLPLFASPAPRYMRHHSGFAPDSPPSSASPPSSPPSSSSSSSPSPSASSPSSRSSYSVSSSPIWPRRIRQVDWTSTVALLLGLPIPFSSLGALIPDIVPSLSSFVPACAAAATMPSPSPPPSSALAFRCSDLLYVAQLHHVVAWAQRRAIDAYAEAAGCASVVEAQDVRRAWQRLAVLFDRLQALVARLPQAFRARLSMTPAEDAEAAASQRASEDEEDGLAADEKKGAETATPPREPSSPLSPNEGCPTLSSSSAPPSAGDFASLEALLEEIASVAASYTAACAAFSRAVFAASKLQFSTFDEASIFLGVALCAGAVLLLLALMRLAPRRRSCAEAEVARPSARLTPPALGETAPLGGARFHSPAEQAGEAACAAEPPKSAATCDFNADTDTEEKETQEGDSTPEEAQTASLPPAARPQALRRQEFGGASPVIRAEPQFFSPTGPFTICFILSRKAADAFGSFAVGPLLAIFLFSDCYCMREHAAVRFLLCLSVLFVFASLCFLAQTHAGERVGERRRRAACERETAKRRNSVSQKGAASAKGQADEARSEVADANQARNLRGAAESRHAHDAEKDAEIEEAERWAERKEERKATRAALVRALLLLVLLRTDALCDPVEALPGEQAAPVILDSPLLSSFLLFLVFAFLAPPRLRTPCDNSAASPCGRPPYSSTRPSSSSFLSSLAFGARGTPAASAAGFPRASTSCFRRRVARVLESPFALPAVLRDVLLPWGLYAQYALLSMYFVAQLLVASAQFTPPSLSPSPAAAAPSLLSSLSSAVSHAFYFSELPFFLSSTHLLPKVLSPVFAIPALVVSLFRCTYTALEAGATWLGVAGGLATGSAGVSLLDRALSGGLDLGRLAFTAEGNLRLLYALHAGPCLESLQPTAQTLLLVLPRCVFFLSLFTSVFAIAGALSAVGAASVRGGNETGNKRKRGAFEVGECGCPACAAAQLASAVVVGCTYTLICALLPAFVALLGNSRMFPLFLALAEAALLLDLLVTDFRPVPPKRARVSGEAAPPLSISFSPSSPFSFAFLASSPPPSGDLSAPLLAGGQRSRAACAPSGASPASSPAASSSAASLVPEGLAAASLVLLAFHVFSLTGHRMTFNDIPVDAAFVGLSSFHATLSIVLTFLHVFFPFLLLPLLLALVLFLRTVPRLGSNVACSAPRGAHADSVERGGGGSAAGTCPESRGGERQTASRAAVSREDPAAEAPACAAAIERLFTPARVFVGVLVFAAVRHACSMLSLFALRRHLMVWSVFAPKFLYDIQGLFTVHLLFSLCVAFCIFIVRVCLHASHVEASARQARLAK</sequence>
<dbReference type="VEuPathDB" id="ToxoDB:BESB_061770"/>
<feature type="region of interest" description="Disordered" evidence="1">
    <location>
        <begin position="1974"/>
        <end position="2010"/>
    </location>
</feature>
<dbReference type="SUPFAM" id="SSF53649">
    <property type="entry name" value="Alkaline phosphatase-like"/>
    <property type="match status" value="1"/>
</dbReference>
<reference evidence="4 5" key="1">
    <citation type="submission" date="2017-09" db="EMBL/GenBank/DDBJ databases">
        <title>Genome sequencing of Besnoitia besnoiti strain Bb-Ger1.</title>
        <authorList>
            <person name="Schares G."/>
            <person name="Venepally P."/>
            <person name="Lorenzi H.A."/>
        </authorList>
    </citation>
    <scope>NUCLEOTIDE SEQUENCE [LARGE SCALE GENOMIC DNA]</scope>
    <source>
        <strain evidence="4 5">Bb-Ger1</strain>
    </source>
</reference>
<accession>A0A2A9MIQ7</accession>
<dbReference type="PANTHER" id="PTHR23071:SF1">
    <property type="entry name" value="GPI ETHANOLAMINE PHOSPHATE TRANSFERASE 3"/>
    <property type="match status" value="1"/>
</dbReference>
<dbReference type="RefSeq" id="XP_029219299.1">
    <property type="nucleotide sequence ID" value="XM_029364591.1"/>
</dbReference>
<organism evidence="4 5">
    <name type="scientific">Besnoitia besnoiti</name>
    <name type="common">Apicomplexan protozoan</name>
    <dbReference type="NCBI Taxonomy" id="94643"/>
    <lineage>
        <taxon>Eukaryota</taxon>
        <taxon>Sar</taxon>
        <taxon>Alveolata</taxon>
        <taxon>Apicomplexa</taxon>
        <taxon>Conoidasida</taxon>
        <taxon>Coccidia</taxon>
        <taxon>Eucoccidiorida</taxon>
        <taxon>Eimeriorina</taxon>
        <taxon>Sarcocystidae</taxon>
        <taxon>Besnoitia</taxon>
    </lineage>
</organism>
<name>A0A2A9MIQ7_BESBE</name>
<dbReference type="GeneID" id="40311105"/>
<dbReference type="Pfam" id="PF19316">
    <property type="entry name" value="PIGO_PIGG"/>
    <property type="match status" value="1"/>
</dbReference>